<evidence type="ECO:0008006" key="3">
    <source>
        <dbReference type="Google" id="ProtNLM"/>
    </source>
</evidence>
<accession>A0ABS2JLD4</accession>
<dbReference type="Proteomes" id="UP001430065">
    <property type="component" value="Unassembled WGS sequence"/>
</dbReference>
<organism evidence="1 2">
    <name type="scientific">Dyella kyungheensis</name>
    <dbReference type="NCBI Taxonomy" id="1242174"/>
    <lineage>
        <taxon>Bacteria</taxon>
        <taxon>Pseudomonadati</taxon>
        <taxon>Pseudomonadota</taxon>
        <taxon>Gammaproteobacteria</taxon>
        <taxon>Lysobacterales</taxon>
        <taxon>Rhodanobacteraceae</taxon>
        <taxon>Dyella</taxon>
    </lineage>
</organism>
<gene>
    <name evidence="1" type="ORF">ISP20_01130</name>
</gene>
<proteinExistence type="predicted"/>
<keyword evidence="2" id="KW-1185">Reference proteome</keyword>
<dbReference type="RefSeq" id="WP_204634215.1">
    <property type="nucleotide sequence ID" value="NZ_JADIKC010000001.1"/>
</dbReference>
<evidence type="ECO:0000313" key="2">
    <source>
        <dbReference type="Proteomes" id="UP001430065"/>
    </source>
</evidence>
<sequence>MNKEKQSAILQQKIERTAARLAELKAQAQARDARAKARNEKIARRQRTRALVLWGIALERETRFSQDAPAVVRQILEKHLTRDGERAAALLLLNQIATPEVN</sequence>
<reference evidence="1 2" key="1">
    <citation type="submission" date="2020-10" db="EMBL/GenBank/DDBJ databases">
        <title>Phylogeny of dyella-like bacteria.</title>
        <authorList>
            <person name="Fu J."/>
        </authorList>
    </citation>
    <scope>NUCLEOTIDE SEQUENCE [LARGE SCALE GENOMIC DNA]</scope>
    <source>
        <strain evidence="1 2">THG-B117</strain>
    </source>
</reference>
<comment type="caution">
    <text evidence="1">The sequence shown here is derived from an EMBL/GenBank/DDBJ whole genome shotgun (WGS) entry which is preliminary data.</text>
</comment>
<evidence type="ECO:0000313" key="1">
    <source>
        <dbReference type="EMBL" id="MBM7119748.1"/>
    </source>
</evidence>
<name>A0ABS2JLD4_9GAMM</name>
<dbReference type="EMBL" id="JADIKC010000001">
    <property type="protein sequence ID" value="MBM7119748.1"/>
    <property type="molecule type" value="Genomic_DNA"/>
</dbReference>
<protein>
    <recommendedName>
        <fullName evidence="3">Mobilization protein</fullName>
    </recommendedName>
</protein>